<keyword evidence="2" id="KW-1185">Reference proteome</keyword>
<evidence type="ECO:0008006" key="3">
    <source>
        <dbReference type="Google" id="ProtNLM"/>
    </source>
</evidence>
<evidence type="ECO:0000313" key="1">
    <source>
        <dbReference type="EMBL" id="MEJ8849512.1"/>
    </source>
</evidence>
<proteinExistence type="predicted"/>
<dbReference type="EMBL" id="JBBKZT010000011">
    <property type="protein sequence ID" value="MEJ8849512.1"/>
    <property type="molecule type" value="Genomic_DNA"/>
</dbReference>
<name>A0ABU8WPP6_9BURK</name>
<reference evidence="1 2" key="1">
    <citation type="submission" date="2024-03" db="EMBL/GenBank/DDBJ databases">
        <title>Novel species of the genus Variovorax.</title>
        <authorList>
            <person name="Liu Q."/>
            <person name="Xin Y.-H."/>
        </authorList>
    </citation>
    <scope>NUCLEOTIDE SEQUENCE [LARGE SCALE GENOMIC DNA]</scope>
    <source>
        <strain evidence="1 2">KACC 18900</strain>
    </source>
</reference>
<accession>A0ABU8WPP6</accession>
<dbReference type="Gene3D" id="3.40.50.1820">
    <property type="entry name" value="alpha/beta hydrolase"/>
    <property type="match status" value="1"/>
</dbReference>
<dbReference type="RefSeq" id="WP_340344646.1">
    <property type="nucleotide sequence ID" value="NZ_JBBKZT010000011.1"/>
</dbReference>
<dbReference type="InterPro" id="IPR029058">
    <property type="entry name" value="AB_hydrolase_fold"/>
</dbReference>
<protein>
    <recommendedName>
        <fullName evidence="3">Alpha/beta hydrolase</fullName>
    </recommendedName>
</protein>
<dbReference type="SUPFAM" id="SSF53474">
    <property type="entry name" value="alpha/beta-Hydrolases"/>
    <property type="match status" value="1"/>
</dbReference>
<sequence>MSEKIIIKRPRALPESPKAISPPVIQEPLYQCAVAVTVLAYQPNAEIDLDVAGSITTALGGYPFPNGVTIILPAALVAGQKVRARQRVNSVNSAWTKFIVVGDHTRDYPAGPPRPQINPAPVYECGVRTGVGNLLPGGHVWITADGTKVGEVNGCAAQQGINVVPAYKLNQVVQAWFELCQDPAPPSVGYTTGKPPSPLPAPTLDPVYAGGQSLTIRNIVNGARVTLIRNGASQGTWPCWGGALTINGLALFAAGDTFAAIQEMCRGAPPSPPGSGVVQPCGSLPAPEIGPVQGGDTSITVTQCAPDAIVKVWVNGVPAGASGPPVVNLNTTLLSGDEILVVQDLAGCHSALALKLTVACVDPPVRSNPADLDLFPVGFAEYQQGNLHGIAYYPAKSDGKGTAFHERLAGLGPVPIVFMAHGNHSPADPSYLGYDYFQHDLAKMGVVSVSIDCNALNGAGGGVQNIVDRADLIIDHIALLQSMNADPASTFFKRLDFGRTGLMGHSRGGDAVVMVPPALALPGVTKSVLALAPTNFRYWAGQSTVQPKGYAYLTLLPAGDGDVRDNNGAQFYDIAEPAPFKSQLYVHYTNHNFFNRRWLYDDSLSTPPQPAVNPRAEHERLLSTYGCALARATLLGHAVDGYLSGHVLPAGVLTQNVHKAFQKKAKSVVTVDHFGDGNTIATNSLGQPNTQSGGINAGEFTFDQPPAPGIFNNSFYGLTIGMVLAPKAAGGIFRSALKKPLDLSKREVWLRCAEVTDGQSVAVQPTGFLLGLEDQLGIRAWVDVDAVGGLFRPYPRNPGMIKTMLSTARFRGACFKAKRFDLSTVVAVLLQCDRKRPRAIAFDDIQIY</sequence>
<organism evidence="1 2">
    <name type="scientific">Variovorax rhizosphaerae</name>
    <dbReference type="NCBI Taxonomy" id="1836200"/>
    <lineage>
        <taxon>Bacteria</taxon>
        <taxon>Pseudomonadati</taxon>
        <taxon>Pseudomonadota</taxon>
        <taxon>Betaproteobacteria</taxon>
        <taxon>Burkholderiales</taxon>
        <taxon>Comamonadaceae</taxon>
        <taxon>Variovorax</taxon>
    </lineage>
</organism>
<evidence type="ECO:0000313" key="2">
    <source>
        <dbReference type="Proteomes" id="UP001385892"/>
    </source>
</evidence>
<gene>
    <name evidence="1" type="ORF">WKW82_22880</name>
</gene>
<comment type="caution">
    <text evidence="1">The sequence shown here is derived from an EMBL/GenBank/DDBJ whole genome shotgun (WGS) entry which is preliminary data.</text>
</comment>
<dbReference type="Proteomes" id="UP001385892">
    <property type="component" value="Unassembled WGS sequence"/>
</dbReference>